<proteinExistence type="predicted"/>
<feature type="region of interest" description="Disordered" evidence="1">
    <location>
        <begin position="1"/>
        <end position="27"/>
    </location>
</feature>
<name>A0A1Q9AHE0_9HYPH</name>
<accession>A0A1Q9AHE0</accession>
<dbReference type="Proteomes" id="UP000186143">
    <property type="component" value="Unassembled WGS sequence"/>
</dbReference>
<evidence type="ECO:0000313" key="3">
    <source>
        <dbReference type="Proteomes" id="UP000186143"/>
    </source>
</evidence>
<protein>
    <submittedName>
        <fullName evidence="2">Uncharacterized protein</fullName>
    </submittedName>
</protein>
<dbReference type="AlphaFoldDB" id="A0A1Q9AHE0"/>
<dbReference type="EMBL" id="MKIO01000032">
    <property type="protein sequence ID" value="OLP54645.1"/>
    <property type="molecule type" value="Genomic_DNA"/>
</dbReference>
<comment type="caution">
    <text evidence="2">The sequence shown here is derived from an EMBL/GenBank/DDBJ whole genome shotgun (WGS) entry which is preliminary data.</text>
</comment>
<evidence type="ECO:0000313" key="2">
    <source>
        <dbReference type="EMBL" id="OLP54645.1"/>
    </source>
</evidence>
<evidence type="ECO:0000256" key="1">
    <source>
        <dbReference type="SAM" id="MobiDB-lite"/>
    </source>
</evidence>
<sequence>MCPRRARGASRQSLETDREAKTGGIRGTGMKKAVRGKVVHVRLSEDEFLALQAFSAKAGCSVSAVLRSLSQQAVGLGETRGRNSEIAIKSYIGELTAIRLLLEAIACDLQGPEEPRFDVLIDSMSRLALLLSDHASDVEAMCDASRHRNREGVAGDV</sequence>
<organism evidence="2 3">
    <name type="scientific">Xaviernesmea rhizosphaerae</name>
    <dbReference type="NCBI Taxonomy" id="1672749"/>
    <lineage>
        <taxon>Bacteria</taxon>
        <taxon>Pseudomonadati</taxon>
        <taxon>Pseudomonadota</taxon>
        <taxon>Alphaproteobacteria</taxon>
        <taxon>Hyphomicrobiales</taxon>
        <taxon>Rhizobiaceae</taxon>
        <taxon>Rhizobium/Agrobacterium group</taxon>
        <taxon>Xaviernesmea</taxon>
    </lineage>
</organism>
<gene>
    <name evidence="2" type="ORF">BJF92_08810</name>
</gene>
<reference evidence="2 3" key="1">
    <citation type="submission" date="2016-09" db="EMBL/GenBank/DDBJ databases">
        <title>Rhizobium sp. nov., a novel species isolated from the rice rhizosphere.</title>
        <authorList>
            <person name="Zhao J."/>
            <person name="Zhang X."/>
        </authorList>
    </citation>
    <scope>NUCLEOTIDE SEQUENCE [LARGE SCALE GENOMIC DNA]</scope>
    <source>
        <strain evidence="2 3">MH17</strain>
    </source>
</reference>